<dbReference type="InterPro" id="IPR007656">
    <property type="entry name" value="GTD-bd"/>
</dbReference>
<sequence>MQIGEEEDECSVMPARVFHSNQGLAQACKFVHNDAKFVNERARNDIILLSRGIMSLNARARKDVAILGSKFLKLDEKIDRNMKKKAERLHHIATVLKDRAQSRLKSAADKHWSDGALEADLRRADFRAKQRAMEDALMALEFVKNIHDLMVSKMYKFPLLGEKGSPSANDILGSIMLEKNGRTLDFFPGEVSTNRITAIQEAYWSMASALSEADGIDYTDPEELELLITTLIDLDAMDGKSSVSLLAECSSSPDVNTRKALANALAAAPSMWTLGNAGMGALQRLAEDRNPAIAAAASKAIYELKKQWEIEEGDSWRRIAFISWVRRDTLENGNKILRCSCCNESLNNNLYPPYLLFKPSWKALRCTQKGDLIIEAIDDDGNGSECKLLRKPDSFAHYTEYSNEIEKNDGEEHQMLSDVGSFGIKDSAEDESSGSESSMQSDEKEEMKIRKQRAFALQNKTHMSETQVKVQENKEKPTSVEINMDDGEKSSVLKEIQNDLAGPNYRGKTSIEENMISGYKNQEATGQHSSVRSESNEAEEEKFPETPTSVDSFHYLHKKLLQFEKRESGTEESLDGSVTSEMEAGDPVQTVEKLKTALKAERKALNALYAELEEERSASAIAANQSMAMINRLQEEKAAMQMEALQYQRMMEEQSEYDQEALHFLMSS</sequence>
<comment type="caution">
    <text evidence="8">The sequence shown here is derived from an EMBL/GenBank/DDBJ whole genome shotgun (WGS) entry which is preliminary data.</text>
</comment>
<dbReference type="InterPro" id="IPR044973">
    <property type="entry name" value="AAF-like"/>
</dbReference>
<evidence type="ECO:0000256" key="3">
    <source>
        <dbReference type="ARBA" id="ARBA00022989"/>
    </source>
</evidence>
<feature type="region of interest" description="Disordered" evidence="6">
    <location>
        <begin position="424"/>
        <end position="447"/>
    </location>
</feature>
<feature type="coiled-coil region" evidence="5">
    <location>
        <begin position="588"/>
        <end position="650"/>
    </location>
</feature>
<evidence type="ECO:0000313" key="9">
    <source>
        <dbReference type="Proteomes" id="UP000467840"/>
    </source>
</evidence>
<feature type="compositionally biased region" description="Polar residues" evidence="6">
    <location>
        <begin position="522"/>
        <end position="533"/>
    </location>
</feature>
<dbReference type="GO" id="GO:0080115">
    <property type="term" value="F:myosin XI tail binding"/>
    <property type="evidence" value="ECO:0007669"/>
    <property type="project" value="UniProtKB-ARBA"/>
</dbReference>
<keyword evidence="4" id="KW-0472">Membrane</keyword>
<name>A0A6A6L2A8_HEVBR</name>
<keyword evidence="5" id="KW-0175">Coiled coil</keyword>
<dbReference type="GO" id="GO:0016020">
    <property type="term" value="C:membrane"/>
    <property type="evidence" value="ECO:0007669"/>
    <property type="project" value="UniProtKB-SubCell"/>
</dbReference>
<dbReference type="Proteomes" id="UP000467840">
    <property type="component" value="Chromosome 7"/>
</dbReference>
<dbReference type="GO" id="GO:0010150">
    <property type="term" value="P:leaf senescence"/>
    <property type="evidence" value="ECO:0007669"/>
    <property type="project" value="InterPro"/>
</dbReference>
<accession>A0A6A6L2A8</accession>
<dbReference type="EMBL" id="JAAGAX010000013">
    <property type="protein sequence ID" value="KAF2295441.1"/>
    <property type="molecule type" value="Genomic_DNA"/>
</dbReference>
<feature type="region of interest" description="Disordered" evidence="6">
    <location>
        <begin position="522"/>
        <end position="548"/>
    </location>
</feature>
<evidence type="ECO:0000256" key="5">
    <source>
        <dbReference type="SAM" id="Coils"/>
    </source>
</evidence>
<organism evidence="8 9">
    <name type="scientific">Hevea brasiliensis</name>
    <name type="common">Para rubber tree</name>
    <name type="synonym">Siphonia brasiliensis</name>
    <dbReference type="NCBI Taxonomy" id="3981"/>
    <lineage>
        <taxon>Eukaryota</taxon>
        <taxon>Viridiplantae</taxon>
        <taxon>Streptophyta</taxon>
        <taxon>Embryophyta</taxon>
        <taxon>Tracheophyta</taxon>
        <taxon>Spermatophyta</taxon>
        <taxon>Magnoliopsida</taxon>
        <taxon>eudicotyledons</taxon>
        <taxon>Gunneridae</taxon>
        <taxon>Pentapetalae</taxon>
        <taxon>rosids</taxon>
        <taxon>fabids</taxon>
        <taxon>Malpighiales</taxon>
        <taxon>Euphorbiaceae</taxon>
        <taxon>Crotonoideae</taxon>
        <taxon>Micrandreae</taxon>
        <taxon>Hevea</taxon>
    </lineage>
</organism>
<protein>
    <recommendedName>
        <fullName evidence="7">GTD-binding domain-containing protein</fullName>
    </recommendedName>
</protein>
<evidence type="ECO:0000313" key="8">
    <source>
        <dbReference type="EMBL" id="KAF2295441.1"/>
    </source>
</evidence>
<evidence type="ECO:0000256" key="1">
    <source>
        <dbReference type="ARBA" id="ARBA00004370"/>
    </source>
</evidence>
<reference evidence="8 9" key="1">
    <citation type="journal article" date="2020" name="Mol. Plant">
        <title>The Chromosome-Based Rubber Tree Genome Provides New Insights into Spurge Genome Evolution and Rubber Biosynthesis.</title>
        <authorList>
            <person name="Liu J."/>
            <person name="Shi C."/>
            <person name="Shi C.C."/>
            <person name="Li W."/>
            <person name="Zhang Q.J."/>
            <person name="Zhang Y."/>
            <person name="Li K."/>
            <person name="Lu H.F."/>
            <person name="Shi C."/>
            <person name="Zhu S.T."/>
            <person name="Xiao Z.Y."/>
            <person name="Nan H."/>
            <person name="Yue Y."/>
            <person name="Zhu X.G."/>
            <person name="Wu Y."/>
            <person name="Hong X.N."/>
            <person name="Fan G.Y."/>
            <person name="Tong Y."/>
            <person name="Zhang D."/>
            <person name="Mao C.L."/>
            <person name="Liu Y.L."/>
            <person name="Hao S.J."/>
            <person name="Liu W.Q."/>
            <person name="Lv M.Q."/>
            <person name="Zhang H.B."/>
            <person name="Liu Y."/>
            <person name="Hu-Tang G.R."/>
            <person name="Wang J.P."/>
            <person name="Wang J.H."/>
            <person name="Sun Y.H."/>
            <person name="Ni S.B."/>
            <person name="Chen W.B."/>
            <person name="Zhang X.C."/>
            <person name="Jiao Y.N."/>
            <person name="Eichler E.E."/>
            <person name="Li G.H."/>
            <person name="Liu X."/>
            <person name="Gao L.Z."/>
        </authorList>
    </citation>
    <scope>NUCLEOTIDE SEQUENCE [LARGE SCALE GENOMIC DNA]</scope>
    <source>
        <strain evidence="9">cv. GT1</strain>
        <tissue evidence="8">Leaf</tissue>
    </source>
</reference>
<dbReference type="PROSITE" id="PS51775">
    <property type="entry name" value="GTD_BINDING"/>
    <property type="match status" value="1"/>
</dbReference>
<keyword evidence="3" id="KW-1133">Transmembrane helix</keyword>
<evidence type="ECO:0000256" key="2">
    <source>
        <dbReference type="ARBA" id="ARBA00022692"/>
    </source>
</evidence>
<feature type="region of interest" description="Disordered" evidence="6">
    <location>
        <begin position="566"/>
        <end position="587"/>
    </location>
</feature>
<keyword evidence="2" id="KW-0812">Transmembrane</keyword>
<comment type="subcellular location">
    <subcellularLocation>
        <location evidence="1">Membrane</location>
    </subcellularLocation>
</comment>
<dbReference type="PANTHER" id="PTHR36725">
    <property type="entry name" value="SENESCENCE-ASSOCIATED PROTEIN AAF, CHLOROLPLASTIC"/>
    <property type="match status" value="1"/>
</dbReference>
<feature type="domain" description="GTD-binding" evidence="7">
    <location>
        <begin position="589"/>
        <end position="668"/>
    </location>
</feature>
<evidence type="ECO:0000256" key="6">
    <source>
        <dbReference type="SAM" id="MobiDB-lite"/>
    </source>
</evidence>
<keyword evidence="9" id="KW-1185">Reference proteome</keyword>
<dbReference type="PANTHER" id="PTHR36725:SF1">
    <property type="entry name" value="SENESCENCE-ASSOCIATED PROTEIN AAF, CHLOROLPLASTIC"/>
    <property type="match status" value="1"/>
</dbReference>
<dbReference type="Pfam" id="PF04576">
    <property type="entry name" value="Zein-binding"/>
    <property type="match status" value="1"/>
</dbReference>
<evidence type="ECO:0000259" key="7">
    <source>
        <dbReference type="PROSITE" id="PS51775"/>
    </source>
</evidence>
<dbReference type="GO" id="GO:0034599">
    <property type="term" value="P:cellular response to oxidative stress"/>
    <property type="evidence" value="ECO:0007669"/>
    <property type="project" value="TreeGrafter"/>
</dbReference>
<proteinExistence type="predicted"/>
<dbReference type="GO" id="GO:0009507">
    <property type="term" value="C:chloroplast"/>
    <property type="evidence" value="ECO:0007669"/>
    <property type="project" value="TreeGrafter"/>
</dbReference>
<gene>
    <name evidence="8" type="ORF">GH714_032941</name>
</gene>
<evidence type="ECO:0000256" key="4">
    <source>
        <dbReference type="ARBA" id="ARBA00023136"/>
    </source>
</evidence>
<dbReference type="AlphaFoldDB" id="A0A6A6L2A8"/>